<feature type="region of interest" description="Disordered" evidence="3">
    <location>
        <begin position="497"/>
        <end position="517"/>
    </location>
</feature>
<evidence type="ECO:0000256" key="2">
    <source>
        <dbReference type="ARBA" id="ARBA00022737"/>
    </source>
</evidence>
<keyword evidence="4" id="KW-0472">Membrane</keyword>
<evidence type="ECO:0000256" key="1">
    <source>
        <dbReference type="ARBA" id="ARBA00022441"/>
    </source>
</evidence>
<dbReference type="AlphaFoldDB" id="A0A397SZ43"/>
<dbReference type="STRING" id="658196.A0A397SZ43"/>
<dbReference type="InterPro" id="IPR011043">
    <property type="entry name" value="Gal_Oxase/kelch_b-propeller"/>
</dbReference>
<dbReference type="InterPro" id="IPR015915">
    <property type="entry name" value="Kelch-typ_b-propeller"/>
</dbReference>
<evidence type="ECO:0000256" key="5">
    <source>
        <dbReference type="SAM" id="SignalP"/>
    </source>
</evidence>
<evidence type="ECO:0000256" key="4">
    <source>
        <dbReference type="SAM" id="Phobius"/>
    </source>
</evidence>
<keyword evidence="1" id="KW-0880">Kelch repeat</keyword>
<proteinExistence type="predicted"/>
<dbReference type="Gene3D" id="2.120.10.80">
    <property type="entry name" value="Kelch-type beta propeller"/>
    <property type="match status" value="3"/>
</dbReference>
<dbReference type="PANTHER" id="PTHR46093">
    <property type="entry name" value="ACYL-COA-BINDING DOMAIN-CONTAINING PROTEIN 5"/>
    <property type="match status" value="1"/>
</dbReference>
<feature type="chain" id="PRO_5017229436" description="Galactose oxidase" evidence="5">
    <location>
        <begin position="24"/>
        <end position="564"/>
    </location>
</feature>
<keyword evidence="4" id="KW-1133">Transmembrane helix</keyword>
<dbReference type="Pfam" id="PF24681">
    <property type="entry name" value="Kelch_KLHDC2_KLHL20_DRC7"/>
    <property type="match status" value="2"/>
</dbReference>
<evidence type="ECO:0008006" key="8">
    <source>
        <dbReference type="Google" id="ProtNLM"/>
    </source>
</evidence>
<dbReference type="PANTHER" id="PTHR46093:SF18">
    <property type="entry name" value="FIBRONECTIN TYPE-III DOMAIN-CONTAINING PROTEIN"/>
    <property type="match status" value="1"/>
</dbReference>
<dbReference type="EMBL" id="QKYT01000276">
    <property type="protein sequence ID" value="RIA88181.1"/>
    <property type="molecule type" value="Genomic_DNA"/>
</dbReference>
<gene>
    <name evidence="6" type="ORF">C1645_826777</name>
</gene>
<organism evidence="6 7">
    <name type="scientific">Glomus cerebriforme</name>
    <dbReference type="NCBI Taxonomy" id="658196"/>
    <lineage>
        <taxon>Eukaryota</taxon>
        <taxon>Fungi</taxon>
        <taxon>Fungi incertae sedis</taxon>
        <taxon>Mucoromycota</taxon>
        <taxon>Glomeromycotina</taxon>
        <taxon>Glomeromycetes</taxon>
        <taxon>Glomerales</taxon>
        <taxon>Glomeraceae</taxon>
        <taxon>Glomus</taxon>
    </lineage>
</organism>
<accession>A0A397SZ43</accession>
<keyword evidence="7" id="KW-1185">Reference proteome</keyword>
<dbReference type="Proteomes" id="UP000265703">
    <property type="component" value="Unassembled WGS sequence"/>
</dbReference>
<dbReference type="SUPFAM" id="SSF117281">
    <property type="entry name" value="Kelch motif"/>
    <property type="match status" value="1"/>
</dbReference>
<feature type="signal peptide" evidence="5">
    <location>
        <begin position="1"/>
        <end position="23"/>
    </location>
</feature>
<evidence type="ECO:0000256" key="3">
    <source>
        <dbReference type="SAM" id="MobiDB-lite"/>
    </source>
</evidence>
<feature type="transmembrane region" description="Helical" evidence="4">
    <location>
        <begin position="390"/>
        <end position="413"/>
    </location>
</feature>
<evidence type="ECO:0000313" key="7">
    <source>
        <dbReference type="Proteomes" id="UP000265703"/>
    </source>
</evidence>
<comment type="caution">
    <text evidence="6">The sequence shown here is derived from an EMBL/GenBank/DDBJ whole genome shotgun (WGS) entry which is preliminary data.</text>
</comment>
<dbReference type="OrthoDB" id="10251809at2759"/>
<evidence type="ECO:0000313" key="6">
    <source>
        <dbReference type="EMBL" id="RIA88181.1"/>
    </source>
</evidence>
<keyword evidence="2" id="KW-0677">Repeat</keyword>
<protein>
    <recommendedName>
        <fullName evidence="8">Galactose oxidase</fullName>
    </recommendedName>
</protein>
<sequence length="564" mass="63569">MPKSYLVCFLLWILLQILIEVNCQTTPFKPSSLYRHTATLIDNKLYILGGNDLNTTIEKDFFYLDVSVPFNTQNLLWQDLSSIDILPPHEDATSVKGGPNNDTLFLYGGFTTDQTMALVYIFNPQSNSWSIPKITGVNTVRKDSLTGINYNGKMYLWGGCSRDLNNNCVFENDMLILDTINLSWGKGSLINAPIPRAYHGTALLPNNNIIYIGGFNDNTSHYIHKTLNIDNGSALTLSEIYIYDIMNDNWSTKITSGKIPSNRAGFSSILDGQRIIIFGGVFINPGYFDTTLYVLDLTNFNWYIPNISGKIPSPRFRHQANIIGKYMVISFGEGYNRSIENDILLLDISNNDEYVWTTTFDPAVPNNIVSTTSSPLSSSSNNNPSNNTPVVVGAIAGSLFGGILLSFSVFFLYKWNKNKQNQKNVIKIYGNAGYNNNNQEGIPTSTESNNEQKSMLTILRNFITNRTSRNEVMTIPAIINRNSNQGQEIMQTPRYENTTNHEPINPAPVDRNYNQGQEDNDRLSLQIFKDELLQAVKQENQNLKNEILQVVTKENSDNIRNNER</sequence>
<name>A0A397SZ43_9GLOM</name>
<dbReference type="SUPFAM" id="SSF50965">
    <property type="entry name" value="Galactose oxidase, central domain"/>
    <property type="match status" value="1"/>
</dbReference>
<keyword evidence="4" id="KW-0812">Transmembrane</keyword>
<reference evidence="6 7" key="1">
    <citation type="submission" date="2018-06" db="EMBL/GenBank/DDBJ databases">
        <title>Comparative genomics reveals the genomic features of Rhizophagus irregularis, R. cerebriforme, R. diaphanum and Gigaspora rosea, and their symbiotic lifestyle signature.</title>
        <authorList>
            <person name="Morin E."/>
            <person name="San Clemente H."/>
            <person name="Chen E.C.H."/>
            <person name="De La Providencia I."/>
            <person name="Hainaut M."/>
            <person name="Kuo A."/>
            <person name="Kohler A."/>
            <person name="Murat C."/>
            <person name="Tang N."/>
            <person name="Roy S."/>
            <person name="Loubradou J."/>
            <person name="Henrissat B."/>
            <person name="Grigoriev I.V."/>
            <person name="Corradi N."/>
            <person name="Roux C."/>
            <person name="Martin F.M."/>
        </authorList>
    </citation>
    <scope>NUCLEOTIDE SEQUENCE [LARGE SCALE GENOMIC DNA]</scope>
    <source>
        <strain evidence="6 7">DAOM 227022</strain>
    </source>
</reference>
<keyword evidence="5" id="KW-0732">Signal</keyword>